<protein>
    <recommendedName>
        <fullName evidence="3">Phage gp6-like head-tail connector protein</fullName>
    </recommendedName>
</protein>
<dbReference type="NCBIfam" id="TIGR02215">
    <property type="entry name" value="phage_chp_gp8"/>
    <property type="match status" value="1"/>
</dbReference>
<evidence type="ECO:0000313" key="1">
    <source>
        <dbReference type="EMBL" id="QJR00886.1"/>
    </source>
</evidence>
<reference evidence="1 2" key="1">
    <citation type="submission" date="2020-04" db="EMBL/GenBank/DDBJ databases">
        <title>The Whole Genome Analysis of High salt-tolerant Sphingobium yanoikuyae YC-XJ2 with Aryl organophosphorus flame retardants (aryl-OPFRs)-degrading capacity and characteristics of Related phosphotriesterase.</title>
        <authorList>
            <person name="Li X."/>
        </authorList>
    </citation>
    <scope>NUCLEOTIDE SEQUENCE [LARGE SCALE GENOMIC DNA]</scope>
    <source>
        <strain evidence="1 2">YC-XJ2</strain>
    </source>
</reference>
<name>A0A6M4G1Y3_SPHYA</name>
<dbReference type="EMBL" id="CP053021">
    <property type="protein sequence ID" value="QJR00886.1"/>
    <property type="molecule type" value="Genomic_DNA"/>
</dbReference>
<accession>A0A6M4G1Y3</accession>
<proteinExistence type="predicted"/>
<organism evidence="1 2">
    <name type="scientific">Sphingobium yanoikuyae</name>
    <name type="common">Sphingomonas yanoikuyae</name>
    <dbReference type="NCBI Taxonomy" id="13690"/>
    <lineage>
        <taxon>Bacteria</taxon>
        <taxon>Pseudomonadati</taxon>
        <taxon>Pseudomonadota</taxon>
        <taxon>Alphaproteobacteria</taxon>
        <taxon>Sphingomonadales</taxon>
        <taxon>Sphingomonadaceae</taxon>
        <taxon>Sphingobium</taxon>
    </lineage>
</organism>
<dbReference type="InterPro" id="IPR011738">
    <property type="entry name" value="Phage_CHP"/>
</dbReference>
<sequence>MRVIVITPPAPIVTWEEADQHLRLDGDDEQRDMVERLVKAATQHIDGPDGWLGRALGLQALEARMGGFCDLIRLPCQPIVDIVSVHYLDGTGQPVLVDPDTYELFGRDLGCAWGKSWPTPGAYRGHAETVRIRYRAGYAVDPGADPVEPNVPEPIKQAILLMVGDMYRFTETASDMNIAPTSIPMSTTVENLLSPYRVYA</sequence>
<dbReference type="Proteomes" id="UP000502611">
    <property type="component" value="Chromosome"/>
</dbReference>
<dbReference type="RefSeq" id="WP_169859926.1">
    <property type="nucleotide sequence ID" value="NZ_CP053021.1"/>
</dbReference>
<dbReference type="Gene3D" id="1.10.3230.30">
    <property type="entry name" value="Phage gp6-like head-tail connector protein"/>
    <property type="match status" value="1"/>
</dbReference>
<dbReference type="CDD" id="cd08054">
    <property type="entry name" value="gp6"/>
    <property type="match status" value="1"/>
</dbReference>
<evidence type="ECO:0008006" key="3">
    <source>
        <dbReference type="Google" id="ProtNLM"/>
    </source>
</evidence>
<evidence type="ECO:0000313" key="2">
    <source>
        <dbReference type="Proteomes" id="UP000502611"/>
    </source>
</evidence>
<dbReference type="AlphaFoldDB" id="A0A6M4G1Y3"/>
<gene>
    <name evidence="1" type="ORF">HH800_00940</name>
</gene>